<evidence type="ECO:0000256" key="6">
    <source>
        <dbReference type="ARBA" id="ARBA00023146"/>
    </source>
</evidence>
<keyword evidence="5 7" id="KW-0648">Protein biosynthesis</keyword>
<keyword evidence="7" id="KW-0963">Cytoplasm</keyword>
<dbReference type="Gene3D" id="2.40.50.140">
    <property type="entry name" value="Nucleic acid-binding proteins"/>
    <property type="match status" value="1"/>
</dbReference>
<keyword evidence="2 7" id="KW-0436">Ligase</keyword>
<keyword evidence="8" id="KW-0175">Coiled coil</keyword>
<dbReference type="RefSeq" id="WP_373286585.1">
    <property type="nucleotide sequence ID" value="NZ_BMNR01000001.1"/>
</dbReference>
<comment type="subcellular location">
    <subcellularLocation>
        <location evidence="7">Cytoplasm</location>
    </subcellularLocation>
</comment>
<evidence type="ECO:0000256" key="8">
    <source>
        <dbReference type="SAM" id="Coils"/>
    </source>
</evidence>
<name>A0A8J3BJD3_9FLAO</name>
<keyword evidence="6 7" id="KW-0030">Aminoacyl-tRNA synthetase</keyword>
<evidence type="ECO:0000313" key="10">
    <source>
        <dbReference type="EMBL" id="GGK13036.1"/>
    </source>
</evidence>
<dbReference type="EC" id="6.1.1.22" evidence="7"/>
<organism evidence="10 11">
    <name type="scientific">Yeosuana aromativorans</name>
    <dbReference type="NCBI Taxonomy" id="288019"/>
    <lineage>
        <taxon>Bacteria</taxon>
        <taxon>Pseudomonadati</taxon>
        <taxon>Bacteroidota</taxon>
        <taxon>Flavobacteriia</taxon>
        <taxon>Flavobacteriales</taxon>
        <taxon>Flavobacteriaceae</taxon>
        <taxon>Yeosuana</taxon>
    </lineage>
</organism>
<comment type="catalytic activity">
    <reaction evidence="7">
        <text>tRNA(Asn) + L-asparagine + ATP = L-asparaginyl-tRNA(Asn) + AMP + diphosphate + H(+)</text>
        <dbReference type="Rhea" id="RHEA:11180"/>
        <dbReference type="Rhea" id="RHEA-COMP:9659"/>
        <dbReference type="Rhea" id="RHEA-COMP:9674"/>
        <dbReference type="ChEBI" id="CHEBI:15378"/>
        <dbReference type="ChEBI" id="CHEBI:30616"/>
        <dbReference type="ChEBI" id="CHEBI:33019"/>
        <dbReference type="ChEBI" id="CHEBI:58048"/>
        <dbReference type="ChEBI" id="CHEBI:78442"/>
        <dbReference type="ChEBI" id="CHEBI:78515"/>
        <dbReference type="ChEBI" id="CHEBI:456215"/>
        <dbReference type="EC" id="6.1.1.22"/>
    </reaction>
</comment>
<dbReference type="SUPFAM" id="SSF55681">
    <property type="entry name" value="Class II aaRS and biotin synthetases"/>
    <property type="match status" value="1"/>
</dbReference>
<evidence type="ECO:0000259" key="9">
    <source>
        <dbReference type="PROSITE" id="PS50862"/>
    </source>
</evidence>
<dbReference type="CDD" id="cd04318">
    <property type="entry name" value="EcAsnRS_like_N"/>
    <property type="match status" value="1"/>
</dbReference>
<dbReference type="NCBIfam" id="TIGR00457">
    <property type="entry name" value="asnS"/>
    <property type="match status" value="1"/>
</dbReference>
<evidence type="ECO:0000313" key="11">
    <source>
        <dbReference type="Proteomes" id="UP000612329"/>
    </source>
</evidence>
<evidence type="ECO:0000256" key="4">
    <source>
        <dbReference type="ARBA" id="ARBA00022840"/>
    </source>
</evidence>
<dbReference type="InterPro" id="IPR004364">
    <property type="entry name" value="Aa-tRNA-synt_II"/>
</dbReference>
<dbReference type="InterPro" id="IPR045864">
    <property type="entry name" value="aa-tRNA-synth_II/BPL/LPL"/>
</dbReference>
<gene>
    <name evidence="7" type="primary">asnS</name>
    <name evidence="10" type="ORF">GCM10007962_04290</name>
</gene>
<dbReference type="GO" id="GO:0003676">
    <property type="term" value="F:nucleic acid binding"/>
    <property type="evidence" value="ECO:0007669"/>
    <property type="project" value="InterPro"/>
</dbReference>
<reference evidence="10" key="2">
    <citation type="submission" date="2020-09" db="EMBL/GenBank/DDBJ databases">
        <authorList>
            <person name="Sun Q."/>
            <person name="Ohkuma M."/>
        </authorList>
    </citation>
    <scope>NUCLEOTIDE SEQUENCE</scope>
    <source>
        <strain evidence="10">JCM 12862</strain>
    </source>
</reference>
<dbReference type="InterPro" id="IPR012340">
    <property type="entry name" value="NA-bd_OB-fold"/>
</dbReference>
<keyword evidence="4 7" id="KW-0067">ATP-binding</keyword>
<evidence type="ECO:0000256" key="5">
    <source>
        <dbReference type="ARBA" id="ARBA00022917"/>
    </source>
</evidence>
<dbReference type="PANTHER" id="PTHR22594">
    <property type="entry name" value="ASPARTYL/LYSYL-TRNA SYNTHETASE"/>
    <property type="match status" value="1"/>
</dbReference>
<dbReference type="GO" id="GO:0004816">
    <property type="term" value="F:asparagine-tRNA ligase activity"/>
    <property type="evidence" value="ECO:0007669"/>
    <property type="project" value="UniProtKB-UniRule"/>
</dbReference>
<evidence type="ECO:0000256" key="2">
    <source>
        <dbReference type="ARBA" id="ARBA00022598"/>
    </source>
</evidence>
<reference evidence="10" key="1">
    <citation type="journal article" date="2014" name="Int. J. Syst. Evol. Microbiol.">
        <title>Complete genome sequence of Corynebacterium casei LMG S-19264T (=DSM 44701T), isolated from a smear-ripened cheese.</title>
        <authorList>
            <consortium name="US DOE Joint Genome Institute (JGI-PGF)"/>
            <person name="Walter F."/>
            <person name="Albersmeier A."/>
            <person name="Kalinowski J."/>
            <person name="Ruckert C."/>
        </authorList>
    </citation>
    <scope>NUCLEOTIDE SEQUENCE</scope>
    <source>
        <strain evidence="10">JCM 12862</strain>
    </source>
</reference>
<comment type="subunit">
    <text evidence="7">Homodimer.</text>
</comment>
<dbReference type="GO" id="GO:0005737">
    <property type="term" value="C:cytoplasm"/>
    <property type="evidence" value="ECO:0007669"/>
    <property type="project" value="UniProtKB-SubCell"/>
</dbReference>
<dbReference type="Proteomes" id="UP000612329">
    <property type="component" value="Unassembled WGS sequence"/>
</dbReference>
<dbReference type="GO" id="GO:0006421">
    <property type="term" value="P:asparaginyl-tRNA aminoacylation"/>
    <property type="evidence" value="ECO:0007669"/>
    <property type="project" value="UniProtKB-UniRule"/>
</dbReference>
<evidence type="ECO:0000256" key="3">
    <source>
        <dbReference type="ARBA" id="ARBA00022741"/>
    </source>
</evidence>
<dbReference type="InterPro" id="IPR004522">
    <property type="entry name" value="Asn-tRNA-ligase"/>
</dbReference>
<dbReference type="PRINTS" id="PR01042">
    <property type="entry name" value="TRNASYNTHASP"/>
</dbReference>
<dbReference type="NCBIfam" id="NF003037">
    <property type="entry name" value="PRK03932.1"/>
    <property type="match status" value="1"/>
</dbReference>
<dbReference type="Pfam" id="PF00152">
    <property type="entry name" value="tRNA-synt_2"/>
    <property type="match status" value="2"/>
</dbReference>
<feature type="domain" description="Aminoacyl-transfer RNA synthetases class-II family profile" evidence="9">
    <location>
        <begin position="374"/>
        <end position="623"/>
    </location>
</feature>
<dbReference type="InterPro" id="IPR004365">
    <property type="entry name" value="NA-bd_OB_tRNA"/>
</dbReference>
<dbReference type="GO" id="GO:0005524">
    <property type="term" value="F:ATP binding"/>
    <property type="evidence" value="ECO:0007669"/>
    <property type="project" value="UniProtKB-UniRule"/>
</dbReference>
<dbReference type="SUPFAM" id="SSF50249">
    <property type="entry name" value="Nucleic acid-binding proteins"/>
    <property type="match status" value="1"/>
</dbReference>
<dbReference type="Pfam" id="PF01336">
    <property type="entry name" value="tRNA_anti-codon"/>
    <property type="match status" value="1"/>
</dbReference>
<keyword evidence="11" id="KW-1185">Reference proteome</keyword>
<evidence type="ECO:0000256" key="1">
    <source>
        <dbReference type="ARBA" id="ARBA00008226"/>
    </source>
</evidence>
<dbReference type="InterPro" id="IPR006195">
    <property type="entry name" value="aa-tRNA-synth_II"/>
</dbReference>
<feature type="coiled-coil region" evidence="8">
    <location>
        <begin position="427"/>
        <end position="454"/>
    </location>
</feature>
<dbReference type="AlphaFoldDB" id="A0A8J3BJD3"/>
<comment type="caution">
    <text evidence="10">The sequence shown here is derived from an EMBL/GenBank/DDBJ whole genome shotgun (WGS) entry which is preliminary data.</text>
</comment>
<proteinExistence type="inferred from homology"/>
<dbReference type="FunFam" id="3.30.930.10:FF:000016">
    <property type="entry name" value="Asparagine--tRNA ligase"/>
    <property type="match status" value="1"/>
</dbReference>
<comment type="similarity">
    <text evidence="1 7">Belongs to the class-II aminoacyl-tRNA synthetase family.</text>
</comment>
<accession>A0A8J3BJD3</accession>
<dbReference type="EMBL" id="BMNR01000001">
    <property type="protein sequence ID" value="GGK13036.1"/>
    <property type="molecule type" value="Genomic_DNA"/>
</dbReference>
<keyword evidence="3 7" id="KW-0547">Nucleotide-binding</keyword>
<dbReference type="InterPro" id="IPR002312">
    <property type="entry name" value="Asp/Asn-tRNA-synth_IIb"/>
</dbReference>
<evidence type="ECO:0000256" key="7">
    <source>
        <dbReference type="HAMAP-Rule" id="MF_00534"/>
    </source>
</evidence>
<sequence>MTSYTVSELLSNNQILPEVEIKGWVRTFRANRFIALNDGSTINNIQCVVDFENTDEALLKRITTGAAVHIKGELVESQGKGQKVEIIVSSIQILGDSNPETFPIQPKKHSLEFLRENAHLRTRTNTFSAVMRLRSALSFAIHSYFNKNGFYYMHAPIITGSDAEGAGEMFRVSTLPAINPPIKIIDEKKSKIDYSKFDHLANEYYKVILEYVIKSNDLGLEEVKSLISSTLTHEKFDLKKLILLKPEQLEKLKNRIDKDIAFKNRLKKLFKSFSSLHTRFREGRINTMDKKDLVLKIKAICRENGWRLDNIAGKTIRRIYSPNEYPSLSLCFYNLFSITNLNEVDYSQDFFGKETNLTVSGQLEAETYAMSLGKVYTFGPTFRAENSNTSRHLAEFWMIEPEVAFMDLAGNMDLAEDFLKYVLGYVLTNNREDLEFLEKRLLDEEKSKPQAERSELSLIEKLNFVIDNNFKRVSYTEAIDILRNSTPNKKKKFKYIINEWGADLQSEHERFLVEKHFKCPVILFDYPANIKAFYMRLNEDGKTVRAMDILFPGIGEIVGGSQREERLDVLKEKMAALGIDENELWWYLDLRKYGTAVHSGFGLGFERLVMFATGMGNIRDVIPYPRTPQNAEF</sequence>
<protein>
    <recommendedName>
        <fullName evidence="7">Asparagine--tRNA ligase</fullName>
        <ecNumber evidence="7">6.1.1.22</ecNumber>
    </recommendedName>
    <alternativeName>
        <fullName evidence="7">Asparaginyl-tRNA synthetase</fullName>
        <shortName evidence="7">AsnRS</shortName>
    </alternativeName>
</protein>
<dbReference type="HAMAP" id="MF_00534">
    <property type="entry name" value="Asn_tRNA_synth"/>
    <property type="match status" value="1"/>
</dbReference>
<dbReference type="Gene3D" id="3.30.930.10">
    <property type="entry name" value="Bira Bifunctional Protein, Domain 2"/>
    <property type="match status" value="1"/>
</dbReference>
<dbReference type="PANTHER" id="PTHR22594:SF34">
    <property type="entry name" value="ASPARAGINE--TRNA LIGASE, MITOCHONDRIAL-RELATED"/>
    <property type="match status" value="1"/>
</dbReference>
<dbReference type="PROSITE" id="PS50862">
    <property type="entry name" value="AA_TRNA_LIGASE_II"/>
    <property type="match status" value="1"/>
</dbReference>